<evidence type="ECO:0000256" key="4">
    <source>
        <dbReference type="ARBA" id="ARBA00013773"/>
    </source>
</evidence>
<keyword evidence="7 15" id="KW-0479">Metal-binding</keyword>
<evidence type="ECO:0000313" key="18">
    <source>
        <dbReference type="EMBL" id="ABR75381.1"/>
    </source>
</evidence>
<dbReference type="EMBL" id="CP000746">
    <property type="protein sequence ID" value="ABR75381.1"/>
    <property type="molecule type" value="Genomic_DNA"/>
</dbReference>
<feature type="binding site" description="axial binding residue" evidence="15">
    <location>
        <position position="80"/>
    </location>
    <ligand>
        <name>heme c</name>
        <dbReference type="ChEBI" id="CHEBI:61717"/>
        <label>1</label>
    </ligand>
    <ligandPart>
        <name>Fe</name>
        <dbReference type="ChEBI" id="CHEBI:18248"/>
    </ligandPart>
</feature>
<feature type="binding site" description="axial binding residue" evidence="15">
    <location>
        <position position="120"/>
    </location>
    <ligand>
        <name>heme c</name>
        <dbReference type="ChEBI" id="CHEBI:61717"/>
        <label>2</label>
    </ligand>
    <ligandPart>
        <name>Fe</name>
        <dbReference type="ChEBI" id="CHEBI:18248"/>
    </ligandPart>
</feature>
<keyword evidence="6 14" id="KW-0349">Heme</keyword>
<evidence type="ECO:0000256" key="8">
    <source>
        <dbReference type="ARBA" id="ARBA00022729"/>
    </source>
</evidence>
<dbReference type="Proteomes" id="UP000001114">
    <property type="component" value="Chromosome"/>
</dbReference>
<keyword evidence="11 15" id="KW-0408">Iron</keyword>
<keyword evidence="5 13" id="KW-0813">Transport</keyword>
<comment type="similarity">
    <text evidence="3 13">Belongs to the NapB family.</text>
</comment>
<evidence type="ECO:0000256" key="10">
    <source>
        <dbReference type="ARBA" id="ARBA00022982"/>
    </source>
</evidence>
<feature type="chain" id="PRO_5002703583" description="Periplasmic nitrate reductase, electron transfer subunit" evidence="17">
    <location>
        <begin position="20"/>
        <end position="143"/>
    </location>
</feature>
<dbReference type="PANTHER" id="PTHR38604:SF1">
    <property type="entry name" value="PERIPLASMIC NITRATE REDUCTASE, ELECTRON TRANSFER SUBUNIT"/>
    <property type="match status" value="1"/>
</dbReference>
<dbReference type="InterPro" id="IPR036280">
    <property type="entry name" value="Multihaem_cyt_sf"/>
</dbReference>
<keyword evidence="19" id="KW-1185">Reference proteome</keyword>
<name>A6VQY4_ACTSZ</name>
<comment type="PTM">
    <text evidence="14">Binds 2 heme C groups per subunit.</text>
</comment>
<dbReference type="eggNOG" id="COG3043">
    <property type="taxonomic scope" value="Bacteria"/>
</dbReference>
<evidence type="ECO:0000256" key="1">
    <source>
        <dbReference type="ARBA" id="ARBA00002599"/>
    </source>
</evidence>
<evidence type="ECO:0000256" key="11">
    <source>
        <dbReference type="ARBA" id="ARBA00023004"/>
    </source>
</evidence>
<evidence type="ECO:0000256" key="13">
    <source>
        <dbReference type="PIRNR" id="PIRNR006105"/>
    </source>
</evidence>
<keyword evidence="8 17" id="KW-0732">Signal</keyword>
<dbReference type="GO" id="GO:0009061">
    <property type="term" value="P:anaerobic respiration"/>
    <property type="evidence" value="ECO:0007669"/>
    <property type="project" value="InterPro"/>
</dbReference>
<protein>
    <recommendedName>
        <fullName evidence="4 13">Periplasmic nitrate reductase, electron transfer subunit</fullName>
    </recommendedName>
    <alternativeName>
        <fullName evidence="12 13">Diheme cytochrome c NapB</fullName>
    </alternativeName>
</protein>
<dbReference type="Gene3D" id="1.10.1130.10">
    <property type="entry name" value="Flavocytochrome C3, Chain A"/>
    <property type="match status" value="1"/>
</dbReference>
<feature type="binding site" description="axial binding residue" evidence="15">
    <location>
        <position position="62"/>
    </location>
    <ligand>
        <name>heme c</name>
        <dbReference type="ChEBI" id="CHEBI:61717"/>
        <label>1</label>
    </ligand>
    <ligandPart>
        <name>Fe</name>
        <dbReference type="ChEBI" id="CHEBI:18248"/>
    </ligandPart>
</feature>
<dbReference type="AlphaFoldDB" id="A6VQY4"/>
<dbReference type="PIRSF" id="PIRSF006105">
    <property type="entry name" value="NapB"/>
    <property type="match status" value="1"/>
</dbReference>
<gene>
    <name evidence="18" type="ordered locus">Asuc_2035</name>
</gene>
<dbReference type="SUPFAM" id="SSF48695">
    <property type="entry name" value="Multiheme cytochromes"/>
    <property type="match status" value="1"/>
</dbReference>
<dbReference type="InterPro" id="IPR005591">
    <property type="entry name" value="NapB"/>
</dbReference>
<evidence type="ECO:0000256" key="16">
    <source>
        <dbReference type="SAM" id="MobiDB-lite"/>
    </source>
</evidence>
<feature type="binding site" description="covalent" evidence="14">
    <location>
        <position position="116"/>
    </location>
    <ligand>
        <name>heme c</name>
        <dbReference type="ChEBI" id="CHEBI:61717"/>
        <label>2</label>
    </ligand>
</feature>
<dbReference type="PANTHER" id="PTHR38604">
    <property type="entry name" value="PERIPLASMIC NITRATE REDUCTASE, ELECTRON TRANSFER SUBUNIT"/>
    <property type="match status" value="1"/>
</dbReference>
<keyword evidence="10 13" id="KW-0249">Electron transport</keyword>
<evidence type="ECO:0000256" key="5">
    <source>
        <dbReference type="ARBA" id="ARBA00022448"/>
    </source>
</evidence>
<comment type="subcellular location">
    <subcellularLocation>
        <location evidence="2 13">Periplasm</location>
    </subcellularLocation>
</comment>
<evidence type="ECO:0000256" key="17">
    <source>
        <dbReference type="SAM" id="SignalP"/>
    </source>
</evidence>
<feature type="binding site" description="covalent" evidence="14">
    <location>
        <position position="79"/>
    </location>
    <ligand>
        <name>heme c</name>
        <dbReference type="ChEBI" id="CHEBI:61717"/>
        <label>1</label>
    </ligand>
</feature>
<accession>A6VQY4</accession>
<dbReference type="FunFam" id="1.10.1130.10:FF:000001">
    <property type="entry name" value="Periplasmic nitrate reductase, electron transfer subunit"/>
    <property type="match status" value="1"/>
</dbReference>
<evidence type="ECO:0000256" key="14">
    <source>
        <dbReference type="PIRSR" id="PIRSR006105-1"/>
    </source>
</evidence>
<evidence type="ECO:0000256" key="15">
    <source>
        <dbReference type="PIRSR" id="PIRSR006105-2"/>
    </source>
</evidence>
<proteinExistence type="inferred from homology"/>
<feature type="binding site" description="covalent" evidence="14">
    <location>
        <position position="76"/>
    </location>
    <ligand>
        <name>heme c</name>
        <dbReference type="ChEBI" id="CHEBI:61717"/>
        <label>1</label>
    </ligand>
</feature>
<reference evidence="19" key="1">
    <citation type="journal article" date="2010" name="BMC Genomics">
        <title>A genomic perspective on the potential of Actinobacillus succinogenes for industrial succinate production.</title>
        <authorList>
            <person name="McKinlay J.B."/>
            <person name="Laivenieks M."/>
            <person name="Schindler B.D."/>
            <person name="McKinlay A.A."/>
            <person name="Siddaramappa S."/>
            <person name="Challacombe J.F."/>
            <person name="Lowry S.R."/>
            <person name="Clum A."/>
            <person name="Lapidus A.L."/>
            <person name="Burkhart K.B."/>
            <person name="Harkins V."/>
            <person name="Vieille C."/>
        </authorList>
    </citation>
    <scope>NUCLEOTIDE SEQUENCE [LARGE SCALE GENOMIC DNA]</scope>
    <source>
        <strain evidence="19">ATCC 55618 / DSM 22257 / CCUG 43843 / 130Z</strain>
    </source>
</reference>
<evidence type="ECO:0000313" key="19">
    <source>
        <dbReference type="Proteomes" id="UP000001114"/>
    </source>
</evidence>
<keyword evidence="9 13" id="KW-0574">Periplasm</keyword>
<sequence length="143" mass="15838">MMRKYLALILTALAGFAVAETPSSNLTMEQMPENVAPAYTNPQKDVGNIPTTFPHQPPLVPHSIRGLQVTKNANQCLGCHSPEVSPTTGAPRVPESHFLDRDGKRTEGTSPRRYFCLQCHVQQTDVNPIVQNKFETIRKTQGK</sequence>
<feature type="compositionally biased region" description="Basic and acidic residues" evidence="16">
    <location>
        <begin position="94"/>
        <end position="107"/>
    </location>
</feature>
<dbReference type="GO" id="GO:0046872">
    <property type="term" value="F:metal ion binding"/>
    <property type="evidence" value="ECO:0007669"/>
    <property type="project" value="UniProtKB-KW"/>
</dbReference>
<dbReference type="HOGENOM" id="CLU_103367_2_0_6"/>
<dbReference type="STRING" id="339671.Asuc_2035"/>
<feature type="binding site" description="covalent" evidence="14">
    <location>
        <position position="119"/>
    </location>
    <ligand>
        <name>heme c</name>
        <dbReference type="ChEBI" id="CHEBI:61717"/>
        <label>2</label>
    </ligand>
</feature>
<dbReference type="KEGG" id="asu:Asuc_2035"/>
<evidence type="ECO:0000256" key="2">
    <source>
        <dbReference type="ARBA" id="ARBA00004418"/>
    </source>
</evidence>
<evidence type="ECO:0000256" key="12">
    <source>
        <dbReference type="ARBA" id="ARBA00031832"/>
    </source>
</evidence>
<feature type="binding site" description="axial binding residue" evidence="15">
    <location>
        <position position="97"/>
    </location>
    <ligand>
        <name>heme c</name>
        <dbReference type="ChEBI" id="CHEBI:61717"/>
        <label>2</label>
    </ligand>
    <ligandPart>
        <name>Fe</name>
        <dbReference type="ChEBI" id="CHEBI:18248"/>
    </ligandPart>
</feature>
<organism evidence="18 19">
    <name type="scientific">Actinobacillus succinogenes (strain ATCC 55618 / DSM 22257 / CCUG 43843 / 130Z)</name>
    <dbReference type="NCBI Taxonomy" id="339671"/>
    <lineage>
        <taxon>Bacteria</taxon>
        <taxon>Pseudomonadati</taxon>
        <taxon>Pseudomonadota</taxon>
        <taxon>Gammaproteobacteria</taxon>
        <taxon>Pasteurellales</taxon>
        <taxon>Pasteurellaceae</taxon>
        <taxon>Actinobacillus</taxon>
    </lineage>
</organism>
<feature type="region of interest" description="Disordered" evidence="16">
    <location>
        <begin position="80"/>
        <end position="107"/>
    </location>
</feature>
<evidence type="ECO:0000256" key="9">
    <source>
        <dbReference type="ARBA" id="ARBA00022764"/>
    </source>
</evidence>
<evidence type="ECO:0000256" key="6">
    <source>
        <dbReference type="ARBA" id="ARBA00022617"/>
    </source>
</evidence>
<comment type="subunit">
    <text evidence="13">Component of the periplasmic nitrate reductase NapAB complex composed of NapA and NapB.</text>
</comment>
<dbReference type="Pfam" id="PF03892">
    <property type="entry name" value="NapB"/>
    <property type="match status" value="1"/>
</dbReference>
<evidence type="ECO:0000256" key="3">
    <source>
        <dbReference type="ARBA" id="ARBA00007368"/>
    </source>
</evidence>
<comment type="function">
    <text evidence="1">Electron transfer subunit of the periplasmic nitrate reductase complex NapAB. Receives electrons from the membrane-anchored tetraheme c-type NapC protein and transfers these to NapA subunit, thus allowing electron flow between membrane and periplasm. Essential for periplasmic nitrate reduction with nitrate as the terminal electron acceptor.</text>
</comment>
<feature type="signal peptide" evidence="17">
    <location>
        <begin position="1"/>
        <end position="19"/>
    </location>
</feature>
<evidence type="ECO:0000256" key="7">
    <source>
        <dbReference type="ARBA" id="ARBA00022723"/>
    </source>
</evidence>
<dbReference type="GO" id="GO:0042597">
    <property type="term" value="C:periplasmic space"/>
    <property type="evidence" value="ECO:0007669"/>
    <property type="project" value="UniProtKB-SubCell"/>
</dbReference>